<evidence type="ECO:0000256" key="11">
    <source>
        <dbReference type="ARBA" id="ARBA00038408"/>
    </source>
</evidence>
<evidence type="ECO:0000256" key="5">
    <source>
        <dbReference type="ARBA" id="ARBA00022692"/>
    </source>
</evidence>
<accession>A0A0D6MJA7</accession>
<evidence type="ECO:0000256" key="6">
    <source>
        <dbReference type="ARBA" id="ARBA00022989"/>
    </source>
</evidence>
<dbReference type="AlphaFoldDB" id="A0A0D6MJA7"/>
<comment type="subcellular location">
    <subcellularLocation>
        <location evidence="1">Cell inner membrane</location>
        <topology evidence="1">Single-pass type II membrane protein</topology>
        <orientation evidence="1">Periplasmic side</orientation>
    </subcellularLocation>
</comment>
<comment type="caution">
    <text evidence="15">The sequence shown here is derived from an EMBL/GenBank/DDBJ whole genome shotgun (WGS) entry which is preliminary data.</text>
</comment>
<dbReference type="Pfam" id="PF13145">
    <property type="entry name" value="Rotamase_2"/>
    <property type="match status" value="1"/>
</dbReference>
<dbReference type="InterPro" id="IPR052029">
    <property type="entry name" value="PpiD_chaperone"/>
</dbReference>
<dbReference type="PANTHER" id="PTHR47529">
    <property type="entry name" value="PEPTIDYL-PROLYL CIS-TRANS ISOMERASE D"/>
    <property type="match status" value="1"/>
</dbReference>
<comment type="similarity">
    <text evidence="11">Belongs to the PpiD chaperone family.</text>
</comment>
<gene>
    <name evidence="15" type="ORF">Tasa_009_143</name>
</gene>
<dbReference type="GO" id="GO:0003755">
    <property type="term" value="F:peptidyl-prolyl cis-trans isomerase activity"/>
    <property type="evidence" value="ECO:0007669"/>
    <property type="project" value="InterPro"/>
</dbReference>
<dbReference type="Gene3D" id="1.10.4030.10">
    <property type="entry name" value="Porin chaperone SurA, peptide-binding domain"/>
    <property type="match status" value="1"/>
</dbReference>
<evidence type="ECO:0000256" key="7">
    <source>
        <dbReference type="ARBA" id="ARBA00023136"/>
    </source>
</evidence>
<keyword evidence="4" id="KW-0997">Cell inner membrane</keyword>
<name>A0A0D6MJA7_9PROT</name>
<evidence type="ECO:0000256" key="13">
    <source>
        <dbReference type="ARBA" id="ARBA00042775"/>
    </source>
</evidence>
<evidence type="ECO:0000256" key="9">
    <source>
        <dbReference type="ARBA" id="ARBA00030642"/>
    </source>
</evidence>
<evidence type="ECO:0000313" key="16">
    <source>
        <dbReference type="Proteomes" id="UP000032679"/>
    </source>
</evidence>
<dbReference type="Pfam" id="PF13624">
    <property type="entry name" value="SurA_N_3"/>
    <property type="match status" value="1"/>
</dbReference>
<keyword evidence="6" id="KW-1133">Transmembrane helix</keyword>
<evidence type="ECO:0000256" key="12">
    <source>
        <dbReference type="ARBA" id="ARBA00040743"/>
    </source>
</evidence>
<keyword evidence="15" id="KW-0413">Isomerase</keyword>
<keyword evidence="5" id="KW-0812">Transmembrane</keyword>
<dbReference type="PANTHER" id="PTHR47529:SF1">
    <property type="entry name" value="PERIPLASMIC CHAPERONE PPID"/>
    <property type="match status" value="1"/>
</dbReference>
<dbReference type="GO" id="GO:0005886">
    <property type="term" value="C:plasma membrane"/>
    <property type="evidence" value="ECO:0007669"/>
    <property type="project" value="UniProtKB-SubCell"/>
</dbReference>
<sequence length="645" mass="69497">MISYLRRVFVDSRAGRAIAFLLFLALVGWGMGDVFTNFSGSNPDTVAKIGKRKVTAEQIAGALRNQLPQTARQMGLSDPSQLPEAARAQAARQVLQQFVTQNEVLLAAQKAGMKAPDALVRDEIYSYSFFKGPNGQFDRALFNQRLSQIGMTERTLIEQVRDDLTVRGLLDGIGNAAHAPAGMVDRLIAFNTRIRHVDMVKVSPDQTPITATPSDAQLRRFYDNHPWAFRTTEYRHAKIVALTLDSVARSIETPDADLRRLYDFQTRRFHVPETRSLQVATMPSEARARAIAAEWQGGADWSKIEADAHDGATVDFPNARQTDIPNPELAAAAFKAQAGTVQGPVKSETGWLVFKVSSIAAPHDTSFEDARQGLHDEIVKQQAPGLLHARAQQFEDAVAGSDTLEAIPDNLGAVAAAGALDANGNTHDGTPAPIPGDTALRQAIVSRIFSQDLHARPTVVQGPGNASFAVVVDEVSPGTLLPFDQVRDRVLSAWQEDARRDAANRHATALLLAGRQGRLVDTASTGDSSGLSISRDLTISRMRPDPNLSQNVLRAILAMKPGQAAMVEADGAFYVAAVTAYSDAPAAELTAIRQQIGNSLDQSVQSDVPMAYVAGLEQTTRPDINFHALDAVVQQSGPQAAGAAQ</sequence>
<dbReference type="InterPro" id="IPR027304">
    <property type="entry name" value="Trigger_fact/SurA_dom_sf"/>
</dbReference>
<protein>
    <recommendedName>
        <fullName evidence="2">Parvulin-like PPIase</fullName>
    </recommendedName>
    <alternativeName>
        <fullName evidence="9">Peptidyl-prolyl cis-trans isomerase plp</fullName>
    </alternativeName>
    <alternativeName>
        <fullName evidence="12">Periplasmic chaperone PpiD</fullName>
    </alternativeName>
    <alternativeName>
        <fullName evidence="13">Periplasmic folding chaperone</fullName>
    </alternativeName>
    <alternativeName>
        <fullName evidence="10">Rotamase plp</fullName>
    </alternativeName>
</protein>
<dbReference type="Proteomes" id="UP000032679">
    <property type="component" value="Unassembled WGS sequence"/>
</dbReference>
<keyword evidence="3" id="KW-1003">Cell membrane</keyword>
<evidence type="ECO:0000256" key="3">
    <source>
        <dbReference type="ARBA" id="ARBA00022475"/>
    </source>
</evidence>
<dbReference type="SUPFAM" id="SSF54534">
    <property type="entry name" value="FKBP-like"/>
    <property type="match status" value="1"/>
</dbReference>
<keyword evidence="7" id="KW-0472">Membrane</keyword>
<proteinExistence type="inferred from homology"/>
<evidence type="ECO:0000256" key="8">
    <source>
        <dbReference type="ARBA" id="ARBA00023186"/>
    </source>
</evidence>
<dbReference type="OrthoDB" id="9768393at2"/>
<dbReference type="Gene3D" id="3.10.50.40">
    <property type="match status" value="1"/>
</dbReference>
<evidence type="ECO:0000256" key="1">
    <source>
        <dbReference type="ARBA" id="ARBA00004382"/>
    </source>
</evidence>
<dbReference type="InterPro" id="IPR000297">
    <property type="entry name" value="PPIase_PpiC"/>
</dbReference>
<reference evidence="15 16" key="1">
    <citation type="submission" date="2012-10" db="EMBL/GenBank/DDBJ databases">
        <title>Genome sequencing of Tanticharoenia sakaeratensis NBRC 103193.</title>
        <authorList>
            <person name="Azuma Y."/>
            <person name="Hadano H."/>
            <person name="Hirakawa H."/>
            <person name="Matsushita K."/>
        </authorList>
    </citation>
    <scope>NUCLEOTIDE SEQUENCE [LARGE SCALE GENOMIC DNA]</scope>
    <source>
        <strain evidence="15 16">NBRC 103193</strain>
    </source>
</reference>
<keyword evidence="8" id="KW-0143">Chaperone</keyword>
<dbReference type="EMBL" id="BALE01000009">
    <property type="protein sequence ID" value="GAN53348.1"/>
    <property type="molecule type" value="Genomic_DNA"/>
</dbReference>
<dbReference type="SUPFAM" id="SSF109998">
    <property type="entry name" value="Triger factor/SurA peptide-binding domain-like"/>
    <property type="match status" value="1"/>
</dbReference>
<dbReference type="RefSeq" id="WP_048847180.1">
    <property type="nucleotide sequence ID" value="NZ_BALE01000009.1"/>
</dbReference>
<evidence type="ECO:0000256" key="10">
    <source>
        <dbReference type="ARBA" id="ARBA00031484"/>
    </source>
</evidence>
<keyword evidence="16" id="KW-1185">Reference proteome</keyword>
<dbReference type="STRING" id="1231623.Tasa_009_143"/>
<evidence type="ECO:0000259" key="14">
    <source>
        <dbReference type="Pfam" id="PF13145"/>
    </source>
</evidence>
<evidence type="ECO:0000256" key="2">
    <source>
        <dbReference type="ARBA" id="ARBA00018370"/>
    </source>
</evidence>
<evidence type="ECO:0000256" key="4">
    <source>
        <dbReference type="ARBA" id="ARBA00022519"/>
    </source>
</evidence>
<dbReference type="InterPro" id="IPR046357">
    <property type="entry name" value="PPIase_dom_sf"/>
</dbReference>
<feature type="domain" description="PpiC" evidence="14">
    <location>
        <begin position="254"/>
        <end position="372"/>
    </location>
</feature>
<evidence type="ECO:0000313" key="15">
    <source>
        <dbReference type="EMBL" id="GAN53348.1"/>
    </source>
</evidence>
<organism evidence="15 16">
    <name type="scientific">Tanticharoenia sakaeratensis NBRC 103193</name>
    <dbReference type="NCBI Taxonomy" id="1231623"/>
    <lineage>
        <taxon>Bacteria</taxon>
        <taxon>Pseudomonadati</taxon>
        <taxon>Pseudomonadota</taxon>
        <taxon>Alphaproteobacteria</taxon>
        <taxon>Acetobacterales</taxon>
        <taxon>Acetobacteraceae</taxon>
        <taxon>Tanticharoenia</taxon>
    </lineage>
</organism>